<evidence type="ECO:0000259" key="9">
    <source>
        <dbReference type="SMART" id="SM01192"/>
    </source>
</evidence>
<name>A0A2M8F465_9BACT</name>
<dbReference type="EC" id="4.2.1.11" evidence="3"/>
<keyword evidence="7" id="KW-0324">Glycolysis</keyword>
<evidence type="ECO:0000256" key="6">
    <source>
        <dbReference type="ARBA" id="ARBA00022842"/>
    </source>
</evidence>
<dbReference type="InterPro" id="IPR020811">
    <property type="entry name" value="Enolase_N"/>
</dbReference>
<dbReference type="InterPro" id="IPR036849">
    <property type="entry name" value="Enolase-like_C_sf"/>
</dbReference>
<dbReference type="PANTHER" id="PTHR11902">
    <property type="entry name" value="ENOLASE"/>
    <property type="match status" value="1"/>
</dbReference>
<dbReference type="PRINTS" id="PR00148">
    <property type="entry name" value="ENOLASE"/>
</dbReference>
<dbReference type="HAMAP" id="MF_00318">
    <property type="entry name" value="Enolase"/>
    <property type="match status" value="1"/>
</dbReference>
<dbReference type="GO" id="GO:0006096">
    <property type="term" value="P:glycolytic process"/>
    <property type="evidence" value="ECO:0007669"/>
    <property type="project" value="UniProtKB-UniPathway"/>
</dbReference>
<sequence length="380" mass="42164">MKIVNIKAIEILDSRGNPTLRTFITLDNGVAACSSVPSGASTGSHEAVELRDNDIKRYGGLGVLKAVNNVNSLIKNSLINQEADPKKIDETIIALDGTENKSRLGANAILSVSQALIKAAALSKKLPLWQFINEYYFNGEKPLMPKMMFNVVNGGKHANWNFDIQEFIIIPSRQLVSQSIKMASEIYHSIKKTLKEKKLSTLVGDEGGFSPALKSNEEAFQLIIDSAKQVGYENGKDFKLGIDGAASEFFQAGKYILKKDSQEITGDELIKYYLQIENKYGVYSFEDVFAEDDWENWTKFKIQLDPNKLLVGDDLFCTNTKRMKTGQEKQAANAVIIKPNQIGTIYETVEAIKLAKQYGWAVAVSHRSGETEDSFIADLA</sequence>
<dbReference type="InterPro" id="IPR020810">
    <property type="entry name" value="Enolase_C"/>
</dbReference>
<evidence type="ECO:0000313" key="12">
    <source>
        <dbReference type="Proteomes" id="UP000230580"/>
    </source>
</evidence>
<evidence type="ECO:0000313" key="11">
    <source>
        <dbReference type="EMBL" id="PJC34086.1"/>
    </source>
</evidence>
<dbReference type="Gene3D" id="3.30.390.10">
    <property type="entry name" value="Enolase-like, N-terminal domain"/>
    <property type="match status" value="1"/>
</dbReference>
<organism evidence="11 12">
    <name type="scientific">Candidatus Roizmanbacteria bacterium CG_4_9_14_0_2_um_filter_35_15</name>
    <dbReference type="NCBI Taxonomy" id="1974836"/>
    <lineage>
        <taxon>Bacteria</taxon>
        <taxon>Candidatus Roizmaniibacteriota</taxon>
    </lineage>
</organism>
<dbReference type="GO" id="GO:0000015">
    <property type="term" value="C:phosphopyruvate hydratase complex"/>
    <property type="evidence" value="ECO:0007669"/>
    <property type="project" value="InterPro"/>
</dbReference>
<comment type="pathway">
    <text evidence="1">Carbohydrate degradation; glycolysis; pyruvate from D-glyceraldehyde 3-phosphate: step 4/5.</text>
</comment>
<evidence type="ECO:0000256" key="2">
    <source>
        <dbReference type="ARBA" id="ARBA00009604"/>
    </source>
</evidence>
<keyword evidence="5" id="KW-0964">Secreted</keyword>
<proteinExistence type="inferred from homology"/>
<keyword evidence="11" id="KW-0670">Pyruvate</keyword>
<evidence type="ECO:0000256" key="1">
    <source>
        <dbReference type="ARBA" id="ARBA00005031"/>
    </source>
</evidence>
<protein>
    <recommendedName>
        <fullName evidence="4">Enolase</fullName>
        <ecNumber evidence="3">4.2.1.11</ecNumber>
    </recommendedName>
</protein>
<dbReference type="Proteomes" id="UP000230580">
    <property type="component" value="Unassembled WGS sequence"/>
</dbReference>
<dbReference type="SUPFAM" id="SSF54826">
    <property type="entry name" value="Enolase N-terminal domain-like"/>
    <property type="match status" value="1"/>
</dbReference>
<gene>
    <name evidence="11" type="ORF">CO048_01380</name>
</gene>
<accession>A0A2M8F465</accession>
<dbReference type="GO" id="GO:0004634">
    <property type="term" value="F:phosphopyruvate hydratase activity"/>
    <property type="evidence" value="ECO:0007669"/>
    <property type="project" value="UniProtKB-EC"/>
</dbReference>
<feature type="non-terminal residue" evidence="11">
    <location>
        <position position="380"/>
    </location>
</feature>
<dbReference type="Pfam" id="PF03952">
    <property type="entry name" value="Enolase_N"/>
    <property type="match status" value="1"/>
</dbReference>
<dbReference type="SMART" id="SM01192">
    <property type="entry name" value="Enolase_C"/>
    <property type="match status" value="1"/>
</dbReference>
<dbReference type="SFLD" id="SFLDS00001">
    <property type="entry name" value="Enolase"/>
    <property type="match status" value="1"/>
</dbReference>
<evidence type="ECO:0000256" key="3">
    <source>
        <dbReference type="ARBA" id="ARBA00012058"/>
    </source>
</evidence>
<dbReference type="Pfam" id="PF00113">
    <property type="entry name" value="Enolase_C"/>
    <property type="match status" value="1"/>
</dbReference>
<dbReference type="PANTHER" id="PTHR11902:SF1">
    <property type="entry name" value="ENOLASE"/>
    <property type="match status" value="1"/>
</dbReference>
<reference evidence="12" key="1">
    <citation type="submission" date="2017-09" db="EMBL/GenBank/DDBJ databases">
        <title>Depth-based differentiation of microbial function through sediment-hosted aquifers and enrichment of novel symbionts in the deep terrestrial subsurface.</title>
        <authorList>
            <person name="Probst A.J."/>
            <person name="Ladd B."/>
            <person name="Jarett J.K."/>
            <person name="Geller-Mcgrath D.E."/>
            <person name="Sieber C.M.K."/>
            <person name="Emerson J.B."/>
            <person name="Anantharaman K."/>
            <person name="Thomas B.C."/>
            <person name="Malmstrom R."/>
            <person name="Stieglmeier M."/>
            <person name="Klingl A."/>
            <person name="Woyke T."/>
            <person name="Ryan C.M."/>
            <person name="Banfield J.F."/>
        </authorList>
    </citation>
    <scope>NUCLEOTIDE SEQUENCE [LARGE SCALE GENOMIC DNA]</scope>
</reference>
<dbReference type="NCBIfam" id="TIGR01060">
    <property type="entry name" value="eno"/>
    <property type="match status" value="1"/>
</dbReference>
<comment type="caution">
    <text evidence="11">The sequence shown here is derived from an EMBL/GenBank/DDBJ whole genome shotgun (WGS) entry which is preliminary data.</text>
</comment>
<keyword evidence="6" id="KW-0460">Magnesium</keyword>
<dbReference type="InterPro" id="IPR029017">
    <property type="entry name" value="Enolase-like_N"/>
</dbReference>
<dbReference type="CDD" id="cd03313">
    <property type="entry name" value="enolase"/>
    <property type="match status" value="1"/>
</dbReference>
<evidence type="ECO:0000256" key="8">
    <source>
        <dbReference type="ARBA" id="ARBA00023239"/>
    </source>
</evidence>
<feature type="domain" description="Enolase N-terminal" evidence="10">
    <location>
        <begin position="3"/>
        <end position="132"/>
    </location>
</feature>
<dbReference type="SUPFAM" id="SSF51604">
    <property type="entry name" value="Enolase C-terminal domain-like"/>
    <property type="match status" value="1"/>
</dbReference>
<feature type="domain" description="Enolase C-terminal TIM barrel" evidence="9">
    <location>
        <begin position="141"/>
        <end position="380"/>
    </location>
</feature>
<evidence type="ECO:0000256" key="7">
    <source>
        <dbReference type="ARBA" id="ARBA00023152"/>
    </source>
</evidence>
<dbReference type="GO" id="GO:0000287">
    <property type="term" value="F:magnesium ion binding"/>
    <property type="evidence" value="ECO:0007669"/>
    <property type="project" value="InterPro"/>
</dbReference>
<dbReference type="InterPro" id="IPR000941">
    <property type="entry name" value="Enolase"/>
</dbReference>
<evidence type="ECO:0000256" key="5">
    <source>
        <dbReference type="ARBA" id="ARBA00022525"/>
    </source>
</evidence>
<keyword evidence="8" id="KW-0456">Lyase</keyword>
<dbReference type="EMBL" id="PFRZ01000015">
    <property type="protein sequence ID" value="PJC34086.1"/>
    <property type="molecule type" value="Genomic_DNA"/>
</dbReference>
<dbReference type="UniPathway" id="UPA00109">
    <property type="reaction ID" value="UER00187"/>
</dbReference>
<evidence type="ECO:0000256" key="4">
    <source>
        <dbReference type="ARBA" id="ARBA00017068"/>
    </source>
</evidence>
<evidence type="ECO:0000259" key="10">
    <source>
        <dbReference type="SMART" id="SM01193"/>
    </source>
</evidence>
<dbReference type="Gene3D" id="3.20.20.120">
    <property type="entry name" value="Enolase-like C-terminal domain"/>
    <property type="match status" value="1"/>
</dbReference>
<dbReference type="SFLD" id="SFLDG00178">
    <property type="entry name" value="enolase"/>
    <property type="match status" value="1"/>
</dbReference>
<comment type="similarity">
    <text evidence="2">Belongs to the enolase family.</text>
</comment>
<dbReference type="AlphaFoldDB" id="A0A2M8F465"/>
<dbReference type="SFLD" id="SFLDF00002">
    <property type="entry name" value="enolase"/>
    <property type="match status" value="1"/>
</dbReference>
<dbReference type="SMART" id="SM01193">
    <property type="entry name" value="Enolase_N"/>
    <property type="match status" value="1"/>
</dbReference>